<gene>
    <name evidence="3" type="ORF">P168DRAFT_281099</name>
</gene>
<dbReference type="AlphaFoldDB" id="A0A2I1D4C4"/>
<dbReference type="InterPro" id="IPR001810">
    <property type="entry name" value="F-box_dom"/>
</dbReference>
<dbReference type="VEuPathDB" id="FungiDB:P168DRAFT_281099"/>
<protein>
    <recommendedName>
        <fullName evidence="2">F-box domain-containing protein</fullName>
    </recommendedName>
</protein>
<dbReference type="Proteomes" id="UP000234254">
    <property type="component" value="Unassembled WGS sequence"/>
</dbReference>
<evidence type="ECO:0000256" key="1">
    <source>
        <dbReference type="SAM" id="MobiDB-lite"/>
    </source>
</evidence>
<evidence type="ECO:0000313" key="4">
    <source>
        <dbReference type="Proteomes" id="UP000234254"/>
    </source>
</evidence>
<evidence type="ECO:0000313" key="3">
    <source>
        <dbReference type="EMBL" id="PKY04720.1"/>
    </source>
</evidence>
<proteinExistence type="predicted"/>
<sequence length="823" mass="91842">MSLCTPPDSDFGSTSKESCGWDACAVITSETGPMKDHNCMVHVPHCPSSPLIQNALAPGIPSAVVKRLLGVISRESRQSLRLTCKSWARTIDKAAPPVRPAANITPPEILIQIFFMLSPRDFDNARRTCSQWMRVSLNESLLECMLKRAGWWDSWQRDCRTENLSGSLEESLAWKMSRRFATECVLSGRKMNVERPGFLTTCVVDFSNLSYGRPERTTKLLRADVNDHRRATRGKSKFHVSNCGHYLLVTVDCRIFVYYLLTKKYGSRVQLNAEDEKDRNLALVACVTCPFGVVTTTMDTSGSKLVLAALLRNRVGMVCDLTAPGDAEGETLKQFAPLGSPRAGGSPMRRGTSNMELTAQHYFHDVCSTEDRPRSIAICPGRHCVAFGCGTSVELHWIDEQTNRECRQQFPMSQPSEILHFLPKQSESPADLRLISSLAGPATPSCHCHSASQGERHQPCPLRLLADVQCFTRWTPEQNSSLSLLRAIHCHHYRAVPINDGLHILFIEPRTNLLCIGSDAPIGGSTSLTRALVCVPPPSNYTTHGIREELAPTVFAAGSDLDWGLRIVAAYGDRIVLYSVPLDVFNVIRKEREKQGENVIGDSDLARDWFLDNNQRSRKRRDSLVQNQNGDWESLLSVSYRPTATMWPFKIYGKQIGRMPNVVELAIQTSFGGARIWAFGASGKTNIIDVDTFTSPAQQASDTPCKFLSVGTDGNIASTKLVDRVEPGFLSPGSSRKRKREESSDDNFGGQYSCVHRHQHRHRTTLNGNYPAPHDPAHTSIPASKRRTSFAACIVDLKIPELSTREGRWFILVNRYEDYHFYK</sequence>
<keyword evidence="4" id="KW-1185">Reference proteome</keyword>
<evidence type="ECO:0000259" key="2">
    <source>
        <dbReference type="Pfam" id="PF12937"/>
    </source>
</evidence>
<accession>A0A2I1D4C4</accession>
<name>A0A2I1D4C4_ASPC2</name>
<dbReference type="RefSeq" id="XP_024693314.1">
    <property type="nucleotide sequence ID" value="XM_024835906.1"/>
</dbReference>
<feature type="domain" description="F-box" evidence="2">
    <location>
        <begin position="106"/>
        <end position="141"/>
    </location>
</feature>
<dbReference type="Pfam" id="PF12937">
    <property type="entry name" value="F-box-like"/>
    <property type="match status" value="1"/>
</dbReference>
<dbReference type="GeneID" id="36543430"/>
<dbReference type="OrthoDB" id="1689567at2759"/>
<comment type="caution">
    <text evidence="3">The sequence shown here is derived from an EMBL/GenBank/DDBJ whole genome shotgun (WGS) entry which is preliminary data.</text>
</comment>
<dbReference type="Gene3D" id="1.20.1280.50">
    <property type="match status" value="1"/>
</dbReference>
<dbReference type="EMBL" id="MSFM01000005">
    <property type="protein sequence ID" value="PKY04720.1"/>
    <property type="molecule type" value="Genomic_DNA"/>
</dbReference>
<reference evidence="3" key="1">
    <citation type="submission" date="2016-12" db="EMBL/GenBank/DDBJ databases">
        <title>The genomes of Aspergillus section Nigri reveals drivers in fungal speciation.</title>
        <authorList>
            <consortium name="DOE Joint Genome Institute"/>
            <person name="Vesth T.C."/>
            <person name="Nybo J."/>
            <person name="Theobald S."/>
            <person name="Brandl J."/>
            <person name="Frisvad J.C."/>
            <person name="Nielsen K.F."/>
            <person name="Lyhne E.K."/>
            <person name="Kogle M.E."/>
            <person name="Kuo A."/>
            <person name="Riley R."/>
            <person name="Clum A."/>
            <person name="Nolan M."/>
            <person name="Lipzen A."/>
            <person name="Salamov A."/>
            <person name="Henrissat B."/>
            <person name="Wiebenga A."/>
            <person name="De vries R.P."/>
            <person name="Grigoriev I.V."/>
            <person name="Mortensen U.H."/>
            <person name="Andersen M.R."/>
            <person name="Baker S.E."/>
        </authorList>
    </citation>
    <scope>NUCLEOTIDE SEQUENCE</scope>
    <source>
        <strain evidence="3">IBT 28561</strain>
    </source>
</reference>
<feature type="region of interest" description="Disordered" evidence="1">
    <location>
        <begin position="727"/>
        <end position="751"/>
    </location>
</feature>
<dbReference type="InterPro" id="IPR036047">
    <property type="entry name" value="F-box-like_dom_sf"/>
</dbReference>
<organism evidence="3 4">
    <name type="scientific">Aspergillus campestris (strain IBT 28561)</name>
    <dbReference type="NCBI Taxonomy" id="1392248"/>
    <lineage>
        <taxon>Eukaryota</taxon>
        <taxon>Fungi</taxon>
        <taxon>Dikarya</taxon>
        <taxon>Ascomycota</taxon>
        <taxon>Pezizomycotina</taxon>
        <taxon>Eurotiomycetes</taxon>
        <taxon>Eurotiomycetidae</taxon>
        <taxon>Eurotiales</taxon>
        <taxon>Aspergillaceae</taxon>
        <taxon>Aspergillus</taxon>
        <taxon>Aspergillus subgen. Circumdati</taxon>
    </lineage>
</organism>
<dbReference type="SUPFAM" id="SSF81383">
    <property type="entry name" value="F-box domain"/>
    <property type="match status" value="1"/>
</dbReference>